<sequence length="542" mass="60111">MPTFKQRPPLLLAVIGLLLYFGLSYAVPLFDKPSSPEQEKRSTPAISKQEAAQTAVAFIDRRFGLSGKQTADTLFQSYTSRSGYIQQAKLEDEYEKKFAARFPIDYYEVEIRDGTSTYYVGVNFTTRSVLSFSAYKAPTAKTDALPTLESTPGSAAEQAIRDMGFDPAGYTLHSGVSPEGAAEQVYVSRTEQIGEAKLELRLLTVGGQVTAFRPAFPPPDSFVRWQEVQDGRSGLMTRISMIASLAMTLASLVIVVRYRRQISFVRGTLLTLVFLALYLLNNYNMLPAFRTSHGSGPSEAGAILYLWIINTYVVLMALSTYFALLAGGKLTQDRGVRPWAVWRDVDFGEQAKRSMKDGYILGLFILGIQQVLFLGASALFDVWSVNDPSDSVYNMTHPEIFPLLAWSAAISEEAVFRLLGVSLMLRLTRSPFVSVLIPSIVWAMSHTQYPIYPVYTRLIEVTVIGILFGYAFLRYGFLTAVFAHASMDSILMGLSLIYDGDAKQAAAGLVYFFVPAAAGWLLYAIHGRIRRRPPSLPSARYP</sequence>
<evidence type="ECO:0000259" key="2">
    <source>
        <dbReference type="Pfam" id="PF02517"/>
    </source>
</evidence>
<protein>
    <submittedName>
        <fullName evidence="3">Type II CAAX endopeptidase family protein</fullName>
    </submittedName>
</protein>
<organism evidence="3 4">
    <name type="scientific">Paenibacillus filicis</name>
    <dbReference type="NCBI Taxonomy" id="669464"/>
    <lineage>
        <taxon>Bacteria</taxon>
        <taxon>Bacillati</taxon>
        <taxon>Bacillota</taxon>
        <taxon>Bacilli</taxon>
        <taxon>Bacillales</taxon>
        <taxon>Paenibacillaceae</taxon>
        <taxon>Paenibacillus</taxon>
    </lineage>
</organism>
<dbReference type="RefSeq" id="WP_341419559.1">
    <property type="nucleotide sequence ID" value="NZ_JBBPCC010000030.1"/>
</dbReference>
<feature type="transmembrane region" description="Helical" evidence="1">
    <location>
        <begin position="300"/>
        <end position="324"/>
    </location>
</feature>
<dbReference type="Pfam" id="PF02517">
    <property type="entry name" value="Rce1-like"/>
    <property type="match status" value="1"/>
</dbReference>
<feature type="domain" description="CAAX prenyl protease 2/Lysostaphin resistance protein A-like" evidence="2">
    <location>
        <begin position="402"/>
        <end position="489"/>
    </location>
</feature>
<evidence type="ECO:0000313" key="3">
    <source>
        <dbReference type="EMBL" id="MEK8132425.1"/>
    </source>
</evidence>
<feature type="transmembrane region" description="Helical" evidence="1">
    <location>
        <begin position="235"/>
        <end position="256"/>
    </location>
</feature>
<keyword evidence="1" id="KW-0472">Membrane</keyword>
<dbReference type="Proteomes" id="UP001469365">
    <property type="component" value="Unassembled WGS sequence"/>
</dbReference>
<feature type="transmembrane region" description="Helical" evidence="1">
    <location>
        <begin position="400"/>
        <end position="419"/>
    </location>
</feature>
<reference evidence="3 4" key="1">
    <citation type="submission" date="2024-04" db="EMBL/GenBank/DDBJ databases">
        <title>draft genome sequnece of Paenibacillus filicis.</title>
        <authorList>
            <person name="Kim D.-U."/>
        </authorList>
    </citation>
    <scope>NUCLEOTIDE SEQUENCE [LARGE SCALE GENOMIC DNA]</scope>
    <source>
        <strain evidence="3 4">KACC14197</strain>
    </source>
</reference>
<evidence type="ECO:0000313" key="4">
    <source>
        <dbReference type="Proteomes" id="UP001469365"/>
    </source>
</evidence>
<keyword evidence="4" id="KW-1185">Reference proteome</keyword>
<feature type="transmembrane region" description="Helical" evidence="1">
    <location>
        <begin position="504"/>
        <end position="525"/>
    </location>
</feature>
<dbReference type="EMBL" id="JBBPCC010000030">
    <property type="protein sequence ID" value="MEK8132425.1"/>
    <property type="molecule type" value="Genomic_DNA"/>
</dbReference>
<dbReference type="InterPro" id="IPR003675">
    <property type="entry name" value="Rce1/LyrA-like_dom"/>
</dbReference>
<keyword evidence="1" id="KW-0812">Transmembrane</keyword>
<accession>A0ABU9DU80</accession>
<gene>
    <name evidence="3" type="ORF">WMW72_31475</name>
</gene>
<feature type="transmembrane region" description="Helical" evidence="1">
    <location>
        <begin position="263"/>
        <end position="280"/>
    </location>
</feature>
<name>A0ABU9DU80_9BACL</name>
<proteinExistence type="predicted"/>
<feature type="transmembrane region" description="Helical" evidence="1">
    <location>
        <begin position="359"/>
        <end position="380"/>
    </location>
</feature>
<keyword evidence="1" id="KW-1133">Transmembrane helix</keyword>
<evidence type="ECO:0000256" key="1">
    <source>
        <dbReference type="SAM" id="Phobius"/>
    </source>
</evidence>
<comment type="caution">
    <text evidence="3">The sequence shown here is derived from an EMBL/GenBank/DDBJ whole genome shotgun (WGS) entry which is preliminary data.</text>
</comment>